<evidence type="ECO:0000313" key="2">
    <source>
        <dbReference type="EMBL" id="NEB13128.1"/>
    </source>
</evidence>
<protein>
    <submittedName>
        <fullName evidence="2">DNA methyltransferase</fullName>
    </submittedName>
</protein>
<dbReference type="GO" id="GO:0032259">
    <property type="term" value="P:methylation"/>
    <property type="evidence" value="ECO:0007669"/>
    <property type="project" value="UniProtKB-KW"/>
</dbReference>
<dbReference type="GO" id="GO:0008168">
    <property type="term" value="F:methyltransferase activity"/>
    <property type="evidence" value="ECO:0007669"/>
    <property type="project" value="UniProtKB-KW"/>
</dbReference>
<feature type="region of interest" description="Disordered" evidence="1">
    <location>
        <begin position="1"/>
        <end position="23"/>
    </location>
</feature>
<feature type="non-terminal residue" evidence="2">
    <location>
        <position position="86"/>
    </location>
</feature>
<name>A0A7K3PT22_9ACTN</name>
<organism evidence="2 3">
    <name type="scientific">Streptomyces coelicoflavus</name>
    <dbReference type="NCBI Taxonomy" id="285562"/>
    <lineage>
        <taxon>Bacteria</taxon>
        <taxon>Bacillati</taxon>
        <taxon>Actinomycetota</taxon>
        <taxon>Actinomycetes</taxon>
        <taxon>Kitasatosporales</taxon>
        <taxon>Streptomycetaceae</taxon>
        <taxon>Streptomyces</taxon>
    </lineage>
</organism>
<evidence type="ECO:0000256" key="1">
    <source>
        <dbReference type="SAM" id="MobiDB-lite"/>
    </source>
</evidence>
<dbReference type="Proteomes" id="UP000470446">
    <property type="component" value="Unassembled WGS sequence"/>
</dbReference>
<dbReference type="AlphaFoldDB" id="A0A7K3PT22"/>
<keyword evidence="2" id="KW-0489">Methyltransferase</keyword>
<reference evidence="2 3" key="1">
    <citation type="submission" date="2020-01" db="EMBL/GenBank/DDBJ databases">
        <title>Insect and environment-associated Actinomycetes.</title>
        <authorList>
            <person name="Currrie C."/>
            <person name="Chevrette M."/>
            <person name="Carlson C."/>
            <person name="Stubbendieck R."/>
            <person name="Wendt-Pienkowski E."/>
        </authorList>
    </citation>
    <scope>NUCLEOTIDE SEQUENCE [LARGE SCALE GENOMIC DNA]</scope>
    <source>
        <strain evidence="2 3">SID14163</strain>
    </source>
</reference>
<sequence length="86" mass="9211">MPREGAAPRRTMPGVTHDDAPPLADLMPWSVAPPRLGRGWPAAPDARSLKARWEALVKAEGPDRAALFEPTRSRTPHSAVGRLPGG</sequence>
<dbReference type="EMBL" id="JAAGMA010000808">
    <property type="protein sequence ID" value="NEB13128.1"/>
    <property type="molecule type" value="Genomic_DNA"/>
</dbReference>
<accession>A0A7K3PT22</accession>
<feature type="region of interest" description="Disordered" evidence="1">
    <location>
        <begin position="64"/>
        <end position="86"/>
    </location>
</feature>
<proteinExistence type="predicted"/>
<gene>
    <name evidence="2" type="ORF">G3I32_30555</name>
</gene>
<keyword evidence="2" id="KW-0808">Transferase</keyword>
<evidence type="ECO:0000313" key="3">
    <source>
        <dbReference type="Proteomes" id="UP000470446"/>
    </source>
</evidence>
<comment type="caution">
    <text evidence="2">The sequence shown here is derived from an EMBL/GenBank/DDBJ whole genome shotgun (WGS) entry which is preliminary data.</text>
</comment>